<dbReference type="InterPro" id="IPR035940">
    <property type="entry name" value="CAP_sf"/>
</dbReference>
<organism evidence="2">
    <name type="scientific">freshwater metagenome</name>
    <dbReference type="NCBI Taxonomy" id="449393"/>
    <lineage>
        <taxon>unclassified sequences</taxon>
        <taxon>metagenomes</taxon>
        <taxon>ecological metagenomes</taxon>
    </lineage>
</organism>
<dbReference type="EMBL" id="CAEZXP010000005">
    <property type="protein sequence ID" value="CAB4703771.1"/>
    <property type="molecule type" value="Genomic_DNA"/>
</dbReference>
<accession>A0A6J6PWD0</accession>
<dbReference type="Pfam" id="PF00188">
    <property type="entry name" value="CAP"/>
    <property type="match status" value="1"/>
</dbReference>
<sequence>MRSRAAGASLFAVAAIAVGVWVSTAAATPTTLSIPAGLNPAVLNALNDVRAAHNLTPLTLNAELSRAATKHSQEMLVRGYFSHNSPDGSSYWKRIAAWYKQGAYSSWSVGENILFSSPEVDATHAVQWWMQSPGHRANILSAEWRQIGIAAIHADSAGGPFHNAPVTVITTDFGARS</sequence>
<dbReference type="PANTHER" id="PTHR31157:SF1">
    <property type="entry name" value="SCP DOMAIN-CONTAINING PROTEIN"/>
    <property type="match status" value="1"/>
</dbReference>
<evidence type="ECO:0000259" key="1">
    <source>
        <dbReference type="Pfam" id="PF00188"/>
    </source>
</evidence>
<dbReference type="InterPro" id="IPR014044">
    <property type="entry name" value="CAP_dom"/>
</dbReference>
<dbReference type="SUPFAM" id="SSF55797">
    <property type="entry name" value="PR-1-like"/>
    <property type="match status" value="1"/>
</dbReference>
<feature type="domain" description="SCP" evidence="1">
    <location>
        <begin position="43"/>
        <end position="155"/>
    </location>
</feature>
<evidence type="ECO:0000313" key="2">
    <source>
        <dbReference type="EMBL" id="CAB4703771.1"/>
    </source>
</evidence>
<name>A0A6J6PWD0_9ZZZZ</name>
<dbReference type="AlphaFoldDB" id="A0A6J6PWD0"/>
<dbReference type="PANTHER" id="PTHR31157">
    <property type="entry name" value="SCP DOMAIN-CONTAINING PROTEIN"/>
    <property type="match status" value="1"/>
</dbReference>
<reference evidence="2" key="1">
    <citation type="submission" date="2020-05" db="EMBL/GenBank/DDBJ databases">
        <authorList>
            <person name="Chiriac C."/>
            <person name="Salcher M."/>
            <person name="Ghai R."/>
            <person name="Kavagutti S V."/>
        </authorList>
    </citation>
    <scope>NUCLEOTIDE SEQUENCE</scope>
</reference>
<proteinExistence type="predicted"/>
<gene>
    <name evidence="2" type="ORF">UFOPK2399_01533</name>
</gene>
<dbReference type="Gene3D" id="3.40.33.10">
    <property type="entry name" value="CAP"/>
    <property type="match status" value="1"/>
</dbReference>
<dbReference type="CDD" id="cd05379">
    <property type="entry name" value="CAP_bacterial"/>
    <property type="match status" value="1"/>
</dbReference>
<protein>
    <submittedName>
        <fullName evidence="2">Unannotated protein</fullName>
    </submittedName>
</protein>